<comment type="caution">
    <text evidence="2">The sequence shown here is derived from an EMBL/GenBank/DDBJ whole genome shotgun (WGS) entry which is preliminary data.</text>
</comment>
<dbReference type="Gene3D" id="2.60.120.680">
    <property type="entry name" value="GOLD domain"/>
    <property type="match status" value="1"/>
</dbReference>
<dbReference type="AlphaFoldDB" id="A0AAD8M551"/>
<dbReference type="InterPro" id="IPR036598">
    <property type="entry name" value="GOLD_dom_sf"/>
</dbReference>
<name>A0AAD8M551_9APIA</name>
<evidence type="ECO:0000256" key="1">
    <source>
        <dbReference type="SAM" id="MobiDB-lite"/>
    </source>
</evidence>
<accession>A0AAD8M551</accession>
<dbReference type="SUPFAM" id="SSF101576">
    <property type="entry name" value="Supernatant protein factor (SPF), C-terminal domain"/>
    <property type="match status" value="1"/>
</dbReference>
<reference evidence="2" key="1">
    <citation type="submission" date="2023-02" db="EMBL/GenBank/DDBJ databases">
        <title>Genome of toxic invasive species Heracleum sosnowskyi carries increased number of genes despite the absence of recent whole-genome duplications.</title>
        <authorList>
            <person name="Schelkunov M."/>
            <person name="Shtratnikova V."/>
            <person name="Makarenko M."/>
            <person name="Klepikova A."/>
            <person name="Omelchenko D."/>
            <person name="Novikova G."/>
            <person name="Obukhova E."/>
            <person name="Bogdanov V."/>
            <person name="Penin A."/>
            <person name="Logacheva M."/>
        </authorList>
    </citation>
    <scope>NUCLEOTIDE SEQUENCE</scope>
    <source>
        <strain evidence="2">Hsosn_3</strain>
        <tissue evidence="2">Leaf</tissue>
    </source>
</reference>
<organism evidence="2 3">
    <name type="scientific">Heracleum sosnowskyi</name>
    <dbReference type="NCBI Taxonomy" id="360622"/>
    <lineage>
        <taxon>Eukaryota</taxon>
        <taxon>Viridiplantae</taxon>
        <taxon>Streptophyta</taxon>
        <taxon>Embryophyta</taxon>
        <taxon>Tracheophyta</taxon>
        <taxon>Spermatophyta</taxon>
        <taxon>Magnoliopsida</taxon>
        <taxon>eudicotyledons</taxon>
        <taxon>Gunneridae</taxon>
        <taxon>Pentapetalae</taxon>
        <taxon>asterids</taxon>
        <taxon>campanulids</taxon>
        <taxon>Apiales</taxon>
        <taxon>Apiaceae</taxon>
        <taxon>Apioideae</taxon>
        <taxon>apioid superclade</taxon>
        <taxon>Tordylieae</taxon>
        <taxon>Tordyliinae</taxon>
        <taxon>Heracleum</taxon>
    </lineage>
</organism>
<dbReference type="Proteomes" id="UP001237642">
    <property type="component" value="Unassembled WGS sequence"/>
</dbReference>
<feature type="compositionally biased region" description="Polar residues" evidence="1">
    <location>
        <begin position="367"/>
        <end position="380"/>
    </location>
</feature>
<evidence type="ECO:0000313" key="2">
    <source>
        <dbReference type="EMBL" id="KAK1359807.1"/>
    </source>
</evidence>
<protein>
    <submittedName>
        <fullName evidence="2">Uncharacterized protein</fullName>
    </submittedName>
</protein>
<dbReference type="PANTHER" id="PTHR47532:SF1">
    <property type="entry name" value="RETINAL-BINDING PROTEIN"/>
    <property type="match status" value="1"/>
</dbReference>
<sequence length="421" mass="46918">MLITAASVDGGGSGGNVYESDGGWMGKIWSENSPVSLECHEGHLDHEPVVGGSGVDLGYKEEELECRNLEVEAEVRKLEETLEYQRMIENQAKQKHLAESIYWQVPLSQRQGNGFCNGAGHVPGETGDEASQKISVTHSNCLSIGVGDNGSEGFNRRTGRRGKREKYPNELYIDVLQDIGFSLEHTNSSGDKTLMFPYRRYECDQGNFSTCLVGTYKLVWDNSYSTFFKKVLRYKVDCIPPVVEPLTSGREPLQVADGIVIDILMHGHLVSSSVTDYTMDGGEVQEPLKSKVFNTATPKLVTLSEACIVRGNASVDSRRQSCVINPERDSHVRVESKVQELCSDKLSLKIETQGLQHRDTDYREFSQSHTPTKAASTSKDTIAPRDRSEFRLESQLHVVETDSSEVKNDLLSSDIQSFRYF</sequence>
<evidence type="ECO:0000313" key="3">
    <source>
        <dbReference type="Proteomes" id="UP001237642"/>
    </source>
</evidence>
<keyword evidence="3" id="KW-1185">Reference proteome</keyword>
<dbReference type="PANTHER" id="PTHR47532">
    <property type="entry name" value="RETINAL-BINDING PROTEIN"/>
    <property type="match status" value="1"/>
</dbReference>
<gene>
    <name evidence="2" type="ORF">POM88_044281</name>
</gene>
<reference evidence="2" key="2">
    <citation type="submission" date="2023-05" db="EMBL/GenBank/DDBJ databases">
        <authorList>
            <person name="Schelkunov M.I."/>
        </authorList>
    </citation>
    <scope>NUCLEOTIDE SEQUENCE</scope>
    <source>
        <strain evidence="2">Hsosn_3</strain>
        <tissue evidence="2">Leaf</tissue>
    </source>
</reference>
<proteinExistence type="predicted"/>
<feature type="region of interest" description="Disordered" evidence="1">
    <location>
        <begin position="362"/>
        <end position="387"/>
    </location>
</feature>
<dbReference type="EMBL" id="JAUIZM010000010">
    <property type="protein sequence ID" value="KAK1359807.1"/>
    <property type="molecule type" value="Genomic_DNA"/>
</dbReference>